<feature type="transmembrane region" description="Helical" evidence="1">
    <location>
        <begin position="87"/>
        <end position="106"/>
    </location>
</feature>
<feature type="transmembrane region" description="Helical" evidence="1">
    <location>
        <begin position="118"/>
        <end position="140"/>
    </location>
</feature>
<gene>
    <name evidence="2" type="ORF">K435DRAFT_696508</name>
</gene>
<keyword evidence="3" id="KW-1185">Reference proteome</keyword>
<proteinExistence type="predicted"/>
<reference evidence="2 3" key="1">
    <citation type="journal article" date="2019" name="Nat. Ecol. Evol.">
        <title>Megaphylogeny resolves global patterns of mushroom evolution.</title>
        <authorList>
            <person name="Varga T."/>
            <person name="Krizsan K."/>
            <person name="Foldi C."/>
            <person name="Dima B."/>
            <person name="Sanchez-Garcia M."/>
            <person name="Sanchez-Ramirez S."/>
            <person name="Szollosi G.J."/>
            <person name="Szarkandi J.G."/>
            <person name="Papp V."/>
            <person name="Albert L."/>
            <person name="Andreopoulos W."/>
            <person name="Angelini C."/>
            <person name="Antonin V."/>
            <person name="Barry K.W."/>
            <person name="Bougher N.L."/>
            <person name="Buchanan P."/>
            <person name="Buyck B."/>
            <person name="Bense V."/>
            <person name="Catcheside P."/>
            <person name="Chovatia M."/>
            <person name="Cooper J."/>
            <person name="Damon W."/>
            <person name="Desjardin D."/>
            <person name="Finy P."/>
            <person name="Geml J."/>
            <person name="Haridas S."/>
            <person name="Hughes K."/>
            <person name="Justo A."/>
            <person name="Karasinski D."/>
            <person name="Kautmanova I."/>
            <person name="Kiss B."/>
            <person name="Kocsube S."/>
            <person name="Kotiranta H."/>
            <person name="LaButti K.M."/>
            <person name="Lechner B.E."/>
            <person name="Liimatainen K."/>
            <person name="Lipzen A."/>
            <person name="Lukacs Z."/>
            <person name="Mihaltcheva S."/>
            <person name="Morgado L.N."/>
            <person name="Niskanen T."/>
            <person name="Noordeloos M.E."/>
            <person name="Ohm R.A."/>
            <person name="Ortiz-Santana B."/>
            <person name="Ovrebo C."/>
            <person name="Racz N."/>
            <person name="Riley R."/>
            <person name="Savchenko A."/>
            <person name="Shiryaev A."/>
            <person name="Soop K."/>
            <person name="Spirin V."/>
            <person name="Szebenyi C."/>
            <person name="Tomsovsky M."/>
            <person name="Tulloss R.E."/>
            <person name="Uehling J."/>
            <person name="Grigoriev I.V."/>
            <person name="Vagvolgyi C."/>
            <person name="Papp T."/>
            <person name="Martin F.M."/>
            <person name="Miettinen O."/>
            <person name="Hibbett D.S."/>
            <person name="Nagy L.G."/>
        </authorList>
    </citation>
    <scope>NUCLEOTIDE SEQUENCE [LARGE SCALE GENOMIC DNA]</scope>
    <source>
        <strain evidence="2 3">CBS 962.96</strain>
    </source>
</reference>
<dbReference type="OrthoDB" id="2535105at2759"/>
<accession>A0A4S8KVU1</accession>
<keyword evidence="1" id="KW-0812">Transmembrane</keyword>
<dbReference type="PANTHER" id="PTHR40465">
    <property type="entry name" value="CHROMOSOME 1, WHOLE GENOME SHOTGUN SEQUENCE"/>
    <property type="match status" value="1"/>
</dbReference>
<sequence>MTSLGPTLGSIELGILFSSVLYGIVIVQIYTYYQASFKKDGNFLKFIVAILGLLETLHSIILWKYLYSKTVSNFGITKSLNEITLELSFLFPVSYMITCIVQIFFAHQVYVVSSSLSYIAAFIPASLFRLGLGIAVGAVIHNGTLSEKLQKFAWLAALLLSIGAIIDITNTVALGRCLEKEQEILARSVYCMDRLVIWTVGK</sequence>
<feature type="transmembrane region" description="Helical" evidence="1">
    <location>
        <begin position="152"/>
        <end position="174"/>
    </location>
</feature>
<dbReference type="Proteomes" id="UP000297245">
    <property type="component" value="Unassembled WGS sequence"/>
</dbReference>
<keyword evidence="1" id="KW-1133">Transmembrane helix</keyword>
<name>A0A4S8KVU1_DENBC</name>
<evidence type="ECO:0000313" key="3">
    <source>
        <dbReference type="Proteomes" id="UP000297245"/>
    </source>
</evidence>
<keyword evidence="1" id="KW-0472">Membrane</keyword>
<dbReference type="EMBL" id="ML179944">
    <property type="protein sequence ID" value="THU80056.1"/>
    <property type="molecule type" value="Genomic_DNA"/>
</dbReference>
<feature type="transmembrane region" description="Helical" evidence="1">
    <location>
        <begin position="43"/>
        <end position="67"/>
    </location>
</feature>
<evidence type="ECO:0000256" key="1">
    <source>
        <dbReference type="SAM" id="Phobius"/>
    </source>
</evidence>
<protein>
    <submittedName>
        <fullName evidence="2">Uncharacterized protein</fullName>
    </submittedName>
</protein>
<feature type="transmembrane region" description="Helical" evidence="1">
    <location>
        <begin position="13"/>
        <end position="31"/>
    </location>
</feature>
<dbReference type="PANTHER" id="PTHR40465:SF1">
    <property type="entry name" value="DUF6534 DOMAIN-CONTAINING PROTEIN"/>
    <property type="match status" value="1"/>
</dbReference>
<evidence type="ECO:0000313" key="2">
    <source>
        <dbReference type="EMBL" id="THU80056.1"/>
    </source>
</evidence>
<organism evidence="2 3">
    <name type="scientific">Dendrothele bispora (strain CBS 962.96)</name>
    <dbReference type="NCBI Taxonomy" id="1314807"/>
    <lineage>
        <taxon>Eukaryota</taxon>
        <taxon>Fungi</taxon>
        <taxon>Dikarya</taxon>
        <taxon>Basidiomycota</taxon>
        <taxon>Agaricomycotina</taxon>
        <taxon>Agaricomycetes</taxon>
        <taxon>Agaricomycetidae</taxon>
        <taxon>Agaricales</taxon>
        <taxon>Agaricales incertae sedis</taxon>
        <taxon>Dendrothele</taxon>
    </lineage>
</organism>
<dbReference type="AlphaFoldDB" id="A0A4S8KVU1"/>